<evidence type="ECO:0000256" key="2">
    <source>
        <dbReference type="SAM" id="SignalP"/>
    </source>
</evidence>
<feature type="compositionally biased region" description="Polar residues" evidence="1">
    <location>
        <begin position="229"/>
        <end position="240"/>
    </location>
</feature>
<dbReference type="EMBL" id="JAHMHR010000001">
    <property type="protein sequence ID" value="KAK1701528.1"/>
    <property type="molecule type" value="Genomic_DNA"/>
</dbReference>
<reference evidence="3" key="1">
    <citation type="submission" date="2021-06" db="EMBL/GenBank/DDBJ databases">
        <title>Comparative genomics, transcriptomics and evolutionary studies reveal genomic signatures of adaptation to plant cell wall in hemibiotrophic fungi.</title>
        <authorList>
            <consortium name="DOE Joint Genome Institute"/>
            <person name="Baroncelli R."/>
            <person name="Diaz J.F."/>
            <person name="Benocci T."/>
            <person name="Peng M."/>
            <person name="Battaglia E."/>
            <person name="Haridas S."/>
            <person name="Andreopoulos W."/>
            <person name="Labutti K."/>
            <person name="Pangilinan J."/>
            <person name="Floch G.L."/>
            <person name="Makela M.R."/>
            <person name="Henrissat B."/>
            <person name="Grigoriev I.V."/>
            <person name="Crouch J.A."/>
            <person name="De Vries R.P."/>
            <person name="Sukno S.A."/>
            <person name="Thon M.R."/>
        </authorList>
    </citation>
    <scope>NUCLEOTIDE SEQUENCE</scope>
    <source>
        <strain evidence="3">CBS 193.32</strain>
    </source>
</reference>
<protein>
    <submittedName>
        <fullName evidence="3">Uncharacterized protein</fullName>
    </submittedName>
</protein>
<feature type="region of interest" description="Disordered" evidence="1">
    <location>
        <begin position="194"/>
        <end position="277"/>
    </location>
</feature>
<proteinExistence type="predicted"/>
<dbReference type="Proteomes" id="UP001224890">
    <property type="component" value="Unassembled WGS sequence"/>
</dbReference>
<accession>A0AAJ0B061</accession>
<feature type="chain" id="PRO_5042613535" evidence="2">
    <location>
        <begin position="21"/>
        <end position="303"/>
    </location>
</feature>
<evidence type="ECO:0000313" key="3">
    <source>
        <dbReference type="EMBL" id="KAK1701528.1"/>
    </source>
</evidence>
<comment type="caution">
    <text evidence="3">The sequence shown here is derived from an EMBL/GenBank/DDBJ whole genome shotgun (WGS) entry which is preliminary data.</text>
</comment>
<organism evidence="3 4">
    <name type="scientific">Colletotrichum godetiae</name>
    <dbReference type="NCBI Taxonomy" id="1209918"/>
    <lineage>
        <taxon>Eukaryota</taxon>
        <taxon>Fungi</taxon>
        <taxon>Dikarya</taxon>
        <taxon>Ascomycota</taxon>
        <taxon>Pezizomycotina</taxon>
        <taxon>Sordariomycetes</taxon>
        <taxon>Hypocreomycetidae</taxon>
        <taxon>Glomerellales</taxon>
        <taxon>Glomerellaceae</taxon>
        <taxon>Colletotrichum</taxon>
        <taxon>Colletotrichum acutatum species complex</taxon>
    </lineage>
</organism>
<dbReference type="RefSeq" id="XP_060437283.1">
    <property type="nucleotide sequence ID" value="XM_060578638.1"/>
</dbReference>
<keyword evidence="2" id="KW-0732">Signal</keyword>
<evidence type="ECO:0000313" key="4">
    <source>
        <dbReference type="Proteomes" id="UP001224890"/>
    </source>
</evidence>
<gene>
    <name evidence="3" type="ORF">BDP55DRAFT_722711</name>
</gene>
<dbReference type="GeneID" id="85463164"/>
<sequence length="303" mass="33219">MPRISTYLLLVFTFVTSLMANPLPITNHTSSTFLVTPRSYFTPIRPLEVSPVECHDEADFRGHADIEPKFFFDGVYKFCQQRYATMQTLDYTDDPNSDNGHLVRNASWRYRDWHGVNHDFRIWWEAGCRVSGGKQNVHRPLGEEGGPEWTSGCYEIMGSTYYELYVTMDTLFMKAVSIKMPDSLANIIQSDPWAGGKSRAPAVKQSPPTVKQAPAPAPAPVSAPAAAKMTQQDETQLNRNLSEETKDTNSSGGTNRSSGESAGGTRSNGKPKGELSATVDTLLNKALGFGAASEAERKKGGAA</sequence>
<keyword evidence="4" id="KW-1185">Reference proteome</keyword>
<feature type="signal peptide" evidence="2">
    <location>
        <begin position="1"/>
        <end position="20"/>
    </location>
</feature>
<evidence type="ECO:0000256" key="1">
    <source>
        <dbReference type="SAM" id="MobiDB-lite"/>
    </source>
</evidence>
<dbReference type="AlphaFoldDB" id="A0AAJ0B061"/>
<feature type="compositionally biased region" description="Low complexity" evidence="1">
    <location>
        <begin position="248"/>
        <end position="260"/>
    </location>
</feature>
<name>A0AAJ0B061_9PEZI</name>